<accession>A0A2U8VWQ0</accession>
<dbReference type="Pfam" id="PF00672">
    <property type="entry name" value="HAMP"/>
    <property type="match status" value="1"/>
</dbReference>
<evidence type="ECO:0000259" key="7">
    <source>
        <dbReference type="PROSITE" id="PS50111"/>
    </source>
</evidence>
<keyword evidence="2" id="KW-0997">Cell inner membrane</keyword>
<keyword evidence="6" id="KW-1133">Transmembrane helix</keyword>
<keyword evidence="11" id="KW-1185">Reference proteome</keyword>
<dbReference type="InterPro" id="IPR004089">
    <property type="entry name" value="MCPsignal_dom"/>
</dbReference>
<evidence type="ECO:0000259" key="8">
    <source>
        <dbReference type="PROSITE" id="PS50192"/>
    </source>
</evidence>
<evidence type="ECO:0000256" key="5">
    <source>
        <dbReference type="PROSITE-ProRule" id="PRU00284"/>
    </source>
</evidence>
<dbReference type="InterPro" id="IPR003660">
    <property type="entry name" value="HAMP_dom"/>
</dbReference>
<dbReference type="CDD" id="cd06225">
    <property type="entry name" value="HAMP"/>
    <property type="match status" value="1"/>
</dbReference>
<dbReference type="OrthoDB" id="8332525at2"/>
<keyword evidence="3 5" id="KW-0807">Transducer</keyword>
<dbReference type="PROSITE" id="PS50885">
    <property type="entry name" value="HAMP"/>
    <property type="match status" value="1"/>
</dbReference>
<dbReference type="Pfam" id="PF00015">
    <property type="entry name" value="MCPsignal"/>
    <property type="match status" value="1"/>
</dbReference>
<feature type="domain" description="HAMP" evidence="9">
    <location>
        <begin position="316"/>
        <end position="369"/>
    </location>
</feature>
<dbReference type="SMART" id="SM00283">
    <property type="entry name" value="MA"/>
    <property type="match status" value="1"/>
</dbReference>
<dbReference type="InterPro" id="IPR032255">
    <property type="entry name" value="HBM"/>
</dbReference>
<dbReference type="PROSITE" id="PS50192">
    <property type="entry name" value="T_SNARE"/>
    <property type="match status" value="1"/>
</dbReference>
<evidence type="ECO:0000313" key="11">
    <source>
        <dbReference type="Proteomes" id="UP000246058"/>
    </source>
</evidence>
<evidence type="ECO:0000259" key="9">
    <source>
        <dbReference type="PROSITE" id="PS50885"/>
    </source>
</evidence>
<dbReference type="PANTHER" id="PTHR32089">
    <property type="entry name" value="METHYL-ACCEPTING CHEMOTAXIS PROTEIN MCPB"/>
    <property type="match status" value="1"/>
</dbReference>
<evidence type="ECO:0000256" key="3">
    <source>
        <dbReference type="ARBA" id="ARBA00023224"/>
    </source>
</evidence>
<keyword evidence="2" id="KW-1003">Cell membrane</keyword>
<feature type="domain" description="Methyl-accepting transducer" evidence="7">
    <location>
        <begin position="409"/>
        <end position="645"/>
    </location>
</feature>
<protein>
    <submittedName>
        <fullName evidence="10">Chemotaxis protein</fullName>
    </submittedName>
</protein>
<dbReference type="KEGG" id="meti:DK427_22880"/>
<dbReference type="EMBL" id="CP029551">
    <property type="protein sequence ID" value="AWN38233.1"/>
    <property type="molecule type" value="Genomic_DNA"/>
</dbReference>
<feature type="transmembrane region" description="Helical" evidence="6">
    <location>
        <begin position="9"/>
        <end position="29"/>
    </location>
</feature>
<evidence type="ECO:0000256" key="4">
    <source>
        <dbReference type="ARBA" id="ARBA00029447"/>
    </source>
</evidence>
<dbReference type="SMART" id="SM01358">
    <property type="entry name" value="HBM"/>
    <property type="match status" value="1"/>
</dbReference>
<sequence>MKTGIRSRLYAGFGSLMVIAVGVGGFSYYETQNISQLYEKRGYLESLARDIFTVNGLATKLNAQAEEYRATPQPDKLTALSETRQTIEAMGERLIAAAISEDRRQIYIKLRDTSKDLKNEIQRLGAAGATIAETKDRLFKGGDELTRSTNVLLAEMRARGTDAQVAQAAATESAVLLVRVANWRFLATLDPKGPATFATNTGKAEGALKTLRALDPAGGFAQPIKTLEQALATYAAAFHANNAAMEASQNAFDVGIKPRTAAILEAGDTVRSKIQTAVNGIAVETASQVSTARSVQMAMLVFALGLGAILAFLIARSIIQPVAGMTAAMKRLASGDNAVDVPSRDAVDEMGEMAKAVDVFRQNAIARVELEAAQVIEQSARQRRADLVDHLVRSFQQKVAGSLEIVTSAATELDATARSMTKVADATNGQAAASSAAAQQTSANVQTVAAAAEEMVSSLQEIQRQVVRSNEVATHAASEAEASGAAMSALSTAADQIGAAVTTISQIASQTNLLALNATIEAARAGDAGRGFAVVAAEVKELANQTSRATDEIGGQIGQIQTATAQAAQAIRQIGRTIAAMNEISGTIAATVTEQTAATSEISRNANQAARGTEHVSANVARVLATSGETGSAATQVLTAAAELATQSLSVKQEVDSFLRNIQAA</sequence>
<name>A0A2U8VWQ0_9HYPH</name>
<dbReference type="Proteomes" id="UP000246058">
    <property type="component" value="Chromosome"/>
</dbReference>
<comment type="similarity">
    <text evidence="4">Belongs to the methyl-accepting chemotaxis (MCP) protein family.</text>
</comment>
<feature type="transmembrane region" description="Helical" evidence="6">
    <location>
        <begin position="297"/>
        <end position="315"/>
    </location>
</feature>
<feature type="domain" description="T-SNARE coiled-coil homology" evidence="8">
    <location>
        <begin position="561"/>
        <end position="623"/>
    </location>
</feature>
<organism evidence="10 11">
    <name type="scientific">Methylobacterium radiodurans</name>
    <dbReference type="NCBI Taxonomy" id="2202828"/>
    <lineage>
        <taxon>Bacteria</taxon>
        <taxon>Pseudomonadati</taxon>
        <taxon>Pseudomonadota</taxon>
        <taxon>Alphaproteobacteria</taxon>
        <taxon>Hyphomicrobiales</taxon>
        <taxon>Methylobacteriaceae</taxon>
        <taxon>Methylobacterium</taxon>
    </lineage>
</organism>
<dbReference type="RefSeq" id="WP_109953390.1">
    <property type="nucleotide sequence ID" value="NZ_CP029551.1"/>
</dbReference>
<dbReference type="PROSITE" id="PS50111">
    <property type="entry name" value="CHEMOTAXIS_TRANSDUC_2"/>
    <property type="match status" value="1"/>
</dbReference>
<evidence type="ECO:0000256" key="2">
    <source>
        <dbReference type="ARBA" id="ARBA00022519"/>
    </source>
</evidence>
<reference evidence="10 11" key="1">
    <citation type="submission" date="2018-05" db="EMBL/GenBank/DDBJ databases">
        <title>Complete Genome Sequence of Methylobacterium sp. 17Sr1-43.</title>
        <authorList>
            <person name="Srinivasan S."/>
        </authorList>
    </citation>
    <scope>NUCLEOTIDE SEQUENCE [LARGE SCALE GENOMIC DNA]</scope>
    <source>
        <strain evidence="10 11">17Sr1-43</strain>
    </source>
</reference>
<dbReference type="AlphaFoldDB" id="A0A2U8VWQ0"/>
<gene>
    <name evidence="10" type="ORF">DK427_22880</name>
</gene>
<dbReference type="Gene3D" id="1.10.287.950">
    <property type="entry name" value="Methyl-accepting chemotaxis protein"/>
    <property type="match status" value="1"/>
</dbReference>
<dbReference type="GO" id="GO:0007165">
    <property type="term" value="P:signal transduction"/>
    <property type="evidence" value="ECO:0007669"/>
    <property type="project" value="UniProtKB-KW"/>
</dbReference>
<dbReference type="SMART" id="SM00304">
    <property type="entry name" value="HAMP"/>
    <property type="match status" value="1"/>
</dbReference>
<dbReference type="GO" id="GO:0005886">
    <property type="term" value="C:plasma membrane"/>
    <property type="evidence" value="ECO:0007669"/>
    <property type="project" value="UniProtKB-SubCell"/>
</dbReference>
<comment type="subcellular location">
    <subcellularLocation>
        <location evidence="1">Cell inner membrane</location>
        <topology evidence="1">Multi-pass membrane protein</topology>
    </subcellularLocation>
</comment>
<evidence type="ECO:0000313" key="10">
    <source>
        <dbReference type="EMBL" id="AWN38233.1"/>
    </source>
</evidence>
<dbReference type="PANTHER" id="PTHR32089:SF112">
    <property type="entry name" value="LYSOZYME-LIKE PROTEIN-RELATED"/>
    <property type="match status" value="1"/>
</dbReference>
<evidence type="ECO:0000256" key="6">
    <source>
        <dbReference type="SAM" id="Phobius"/>
    </source>
</evidence>
<evidence type="ECO:0000256" key="1">
    <source>
        <dbReference type="ARBA" id="ARBA00004429"/>
    </source>
</evidence>
<keyword evidence="6" id="KW-0812">Transmembrane</keyword>
<proteinExistence type="inferred from homology"/>
<dbReference type="SUPFAM" id="SSF58104">
    <property type="entry name" value="Methyl-accepting chemotaxis protein (MCP) signaling domain"/>
    <property type="match status" value="1"/>
</dbReference>
<keyword evidence="6" id="KW-0472">Membrane</keyword>
<dbReference type="Gene3D" id="6.10.340.10">
    <property type="match status" value="1"/>
</dbReference>
<dbReference type="InterPro" id="IPR000727">
    <property type="entry name" value="T_SNARE_dom"/>
</dbReference>